<dbReference type="Gene3D" id="1.10.287.850">
    <property type="entry name" value="HP0062-like domain"/>
    <property type="match status" value="1"/>
</dbReference>
<sequence>MLVAPDALAAAATEVAQIGSAVSAGNLAATIPTTALAAAGGDEVSRAIAALFGTHAQEYQAVAANAATYHKEFARILAAAAASYGSTEFGSAAALAGLGSPIANGFQTFVYGPIYTLGEAWINSPFGQLLDPIINAPTNLLFGRDLIGNGAAGTAANPTGGAGGILFGDGGPGYTPTGGAGGVAGGNGGSAGLIGNGGTGGGGFAGGAGGSGGTGGWLMGNGGMGGLGSLGGA</sequence>
<evidence type="ECO:0000313" key="3">
    <source>
        <dbReference type="Proteomes" id="UP000193247"/>
    </source>
</evidence>
<proteinExistence type="predicted"/>
<dbReference type="Pfam" id="PF21526">
    <property type="entry name" value="PGRS"/>
    <property type="match status" value="1"/>
</dbReference>
<reference evidence="2 3" key="1">
    <citation type="submission" date="2017-04" db="EMBL/GenBank/DDBJ databases">
        <title>The new phylogeny of genus Mycobacterium.</title>
        <authorList>
            <person name="Tortoli E."/>
            <person name="Trovato A."/>
            <person name="Cirillo D.M."/>
        </authorList>
    </citation>
    <scope>NUCLEOTIDE SEQUENCE [LARGE SCALE GENOMIC DNA]</scope>
    <source>
        <strain evidence="2 3">TBL 1200985</strain>
    </source>
</reference>
<dbReference type="AlphaFoldDB" id="A0A1X2LTY1"/>
<dbReference type="InterPro" id="IPR038332">
    <property type="entry name" value="PPE_sf"/>
</dbReference>
<comment type="caution">
    <text evidence="2">The sequence shown here is derived from an EMBL/GenBank/DDBJ whole genome shotgun (WGS) entry which is preliminary data.</text>
</comment>
<dbReference type="InterPro" id="IPR048996">
    <property type="entry name" value="PGRS_rpt"/>
</dbReference>
<feature type="non-terminal residue" evidence="2">
    <location>
        <position position="233"/>
    </location>
</feature>
<evidence type="ECO:0000313" key="2">
    <source>
        <dbReference type="EMBL" id="OSC39721.1"/>
    </source>
</evidence>
<name>A0A1X2LTY1_9MYCO</name>
<dbReference type="SUPFAM" id="SSF140459">
    <property type="entry name" value="PE/PPE dimer-like"/>
    <property type="match status" value="1"/>
</dbReference>
<feature type="domain" description="PE" evidence="1">
    <location>
        <begin position="1"/>
        <end position="88"/>
    </location>
</feature>
<dbReference type="EMBL" id="NCXP01000021">
    <property type="protein sequence ID" value="OSC39721.1"/>
    <property type="molecule type" value="Genomic_DNA"/>
</dbReference>
<evidence type="ECO:0000259" key="1">
    <source>
        <dbReference type="Pfam" id="PF00934"/>
    </source>
</evidence>
<dbReference type="STRING" id="1430326.B8W66_16310"/>
<gene>
    <name evidence="2" type="ORF">B8W66_16310</name>
</gene>
<organism evidence="2 3">
    <name type="scientific">Mycobacterium decipiens</name>
    <dbReference type="NCBI Taxonomy" id="1430326"/>
    <lineage>
        <taxon>Bacteria</taxon>
        <taxon>Bacillati</taxon>
        <taxon>Actinomycetota</taxon>
        <taxon>Actinomycetes</taxon>
        <taxon>Mycobacteriales</taxon>
        <taxon>Mycobacteriaceae</taxon>
        <taxon>Mycobacterium</taxon>
    </lineage>
</organism>
<dbReference type="Proteomes" id="UP000193247">
    <property type="component" value="Unassembled WGS sequence"/>
</dbReference>
<protein>
    <recommendedName>
        <fullName evidence="1">PE domain-containing protein</fullName>
    </recommendedName>
</protein>
<dbReference type="Pfam" id="PF00934">
    <property type="entry name" value="PE"/>
    <property type="match status" value="1"/>
</dbReference>
<accession>A0A1X2LTY1</accession>
<dbReference type="InterPro" id="IPR000084">
    <property type="entry name" value="PE-PGRS_N"/>
</dbReference>
<keyword evidence="3" id="KW-1185">Reference proteome</keyword>